<evidence type="ECO:0000313" key="2">
    <source>
        <dbReference type="Ensembl" id="ENSECRP00000006892.1"/>
    </source>
</evidence>
<keyword evidence="3" id="KW-1185">Reference proteome</keyword>
<dbReference type="GeneTree" id="ENSGT00390000008373"/>
<reference evidence="2" key="2">
    <citation type="submission" date="2025-08" db="UniProtKB">
        <authorList>
            <consortium name="Ensembl"/>
        </authorList>
    </citation>
    <scope>IDENTIFICATION</scope>
</reference>
<dbReference type="Ensembl" id="ENSECRT00000007003.1">
    <property type="protein sequence ID" value="ENSECRP00000006892.1"/>
    <property type="gene ID" value="ENSECRG00000004598.1"/>
</dbReference>
<reference evidence="2" key="1">
    <citation type="submission" date="2021-06" db="EMBL/GenBank/DDBJ databases">
        <authorList>
            <consortium name="Wellcome Sanger Institute Data Sharing"/>
        </authorList>
    </citation>
    <scope>NUCLEOTIDE SEQUENCE [LARGE SCALE GENOMIC DNA]</scope>
</reference>
<name>A0A8C4RSC0_ERPCA</name>
<evidence type="ECO:0000256" key="1">
    <source>
        <dbReference type="SAM" id="Phobius"/>
    </source>
</evidence>
<accession>A0A8C4RSC0</accession>
<protein>
    <submittedName>
        <fullName evidence="2">Glycosylated integral membrane protein 1</fullName>
    </submittedName>
</protein>
<dbReference type="AlphaFoldDB" id="A0A8C4RSC0"/>
<dbReference type="InterPro" id="IPR042319">
    <property type="entry name" value="GINM1"/>
</dbReference>
<evidence type="ECO:0000313" key="3">
    <source>
        <dbReference type="Proteomes" id="UP000694620"/>
    </source>
</evidence>
<proteinExistence type="predicted"/>
<sequence length="357" mass="40317">MARRPLRSGEVVVVVYFACFASLLVEPVVTQLHHQQSMAIRVTAVGDAEQVMDLEIYFTILAVDGQFYVNEIPVSLSGVSRLNCSAFLSKNGNDSKADTKSQAVTVRVRILLRLWPLETDSQLNLLVFNEEVIEVEGVQVQQSNMYEINILMSKEFKKLRQSTYSFPMKESMVHSIPPESDYLYTVPNLSPEVDNQAPLQTTSHYPIKQAETTVEEQATAGKLLETPLGMYPDIYFDKENMVADMLPGEQLPETPLRSEPTSSYKVICQWMEHMREKLHRFLTESLPLFFSVMWVVVVGVVGSSVVLKLLEMVCPSCEHKGILKLDPVTFTPVEEVLEEQPLLQNEQEDEIQGDGNP</sequence>
<keyword evidence="1" id="KW-0812">Transmembrane</keyword>
<dbReference type="PANTHER" id="PTHR28549:SF1">
    <property type="entry name" value="GLYCOPROTEIN INTEGRAL MEMBRANE PROTEIN 1"/>
    <property type="match status" value="1"/>
</dbReference>
<dbReference type="PANTHER" id="PTHR28549">
    <property type="entry name" value="GLYCOPROTEIN INTEGRAL MEMBRANE PROTEIN 1"/>
    <property type="match status" value="1"/>
</dbReference>
<gene>
    <name evidence="2" type="primary">GINM1</name>
</gene>
<keyword evidence="1" id="KW-1133">Transmembrane helix</keyword>
<dbReference type="Proteomes" id="UP000694620">
    <property type="component" value="Chromosome 3"/>
</dbReference>
<keyword evidence="1" id="KW-0472">Membrane</keyword>
<organism evidence="2 3">
    <name type="scientific">Erpetoichthys calabaricus</name>
    <name type="common">Rope fish</name>
    <name type="synonym">Calamoichthys calabaricus</name>
    <dbReference type="NCBI Taxonomy" id="27687"/>
    <lineage>
        <taxon>Eukaryota</taxon>
        <taxon>Metazoa</taxon>
        <taxon>Chordata</taxon>
        <taxon>Craniata</taxon>
        <taxon>Vertebrata</taxon>
        <taxon>Euteleostomi</taxon>
        <taxon>Actinopterygii</taxon>
        <taxon>Polypteriformes</taxon>
        <taxon>Polypteridae</taxon>
        <taxon>Erpetoichthys</taxon>
    </lineage>
</organism>
<feature type="transmembrane region" description="Helical" evidence="1">
    <location>
        <begin position="288"/>
        <end position="310"/>
    </location>
</feature>
<reference evidence="2" key="3">
    <citation type="submission" date="2025-09" db="UniProtKB">
        <authorList>
            <consortium name="Ensembl"/>
        </authorList>
    </citation>
    <scope>IDENTIFICATION</scope>
</reference>